<dbReference type="InterPro" id="IPR002109">
    <property type="entry name" value="Glutaredoxin"/>
</dbReference>
<dbReference type="EMBL" id="JAGGLJ010000007">
    <property type="protein sequence ID" value="MBP2025391.1"/>
    <property type="molecule type" value="Genomic_DNA"/>
</dbReference>
<dbReference type="PROSITE" id="PS51354">
    <property type="entry name" value="GLUTAREDOXIN_2"/>
    <property type="match status" value="1"/>
</dbReference>
<reference evidence="2 3" key="1">
    <citation type="submission" date="2021-03" db="EMBL/GenBank/DDBJ databases">
        <title>Genomic Encyclopedia of Type Strains, Phase IV (KMG-IV): sequencing the most valuable type-strain genomes for metagenomic binning, comparative biology and taxonomic classification.</title>
        <authorList>
            <person name="Goeker M."/>
        </authorList>
    </citation>
    <scope>NUCLEOTIDE SEQUENCE [LARGE SCALE GENOMIC DNA]</scope>
    <source>
        <strain evidence="2 3">DSM 27563</strain>
    </source>
</reference>
<organism evidence="2 3">
    <name type="scientific">Peptoniphilus stercorisuis</name>
    <dbReference type="NCBI Taxonomy" id="1436965"/>
    <lineage>
        <taxon>Bacteria</taxon>
        <taxon>Bacillati</taxon>
        <taxon>Bacillota</taxon>
        <taxon>Tissierellia</taxon>
        <taxon>Tissierellales</taxon>
        <taxon>Peptoniphilaceae</taxon>
        <taxon>Peptoniphilus</taxon>
    </lineage>
</organism>
<keyword evidence="3" id="KW-1185">Reference proteome</keyword>
<comment type="caution">
    <text evidence="2">The sequence shown here is derived from an EMBL/GenBank/DDBJ whole genome shotgun (WGS) entry which is preliminary data.</text>
</comment>
<protein>
    <submittedName>
        <fullName evidence="2">Glutaredoxin-related protein</fullName>
    </submittedName>
</protein>
<evidence type="ECO:0000313" key="3">
    <source>
        <dbReference type="Proteomes" id="UP001519306"/>
    </source>
</evidence>
<accession>A0ABS4KC85</accession>
<dbReference type="SUPFAM" id="SSF52833">
    <property type="entry name" value="Thioredoxin-like"/>
    <property type="match status" value="1"/>
</dbReference>
<dbReference type="InterPro" id="IPR036249">
    <property type="entry name" value="Thioredoxin-like_sf"/>
</dbReference>
<name>A0ABS4KC85_9FIRM</name>
<dbReference type="Proteomes" id="UP001519306">
    <property type="component" value="Unassembled WGS sequence"/>
</dbReference>
<dbReference type="Pfam" id="PF00462">
    <property type="entry name" value="Glutaredoxin"/>
    <property type="match status" value="1"/>
</dbReference>
<feature type="domain" description="Glutaredoxin" evidence="1">
    <location>
        <begin position="2"/>
        <end position="73"/>
    </location>
</feature>
<gene>
    <name evidence="2" type="ORF">J2Z71_000921</name>
</gene>
<evidence type="ECO:0000313" key="2">
    <source>
        <dbReference type="EMBL" id="MBP2025391.1"/>
    </source>
</evidence>
<evidence type="ECO:0000259" key="1">
    <source>
        <dbReference type="Pfam" id="PF00462"/>
    </source>
</evidence>
<sequence length="91" mass="10773">MITLFISDKCSNSKKAIEAFQNSNLNYETINITENMDNLRYFLHFRDSSKFFKTTRRQNKVGIPTIMINNGEHFIEFNDSINLDNLEKFNK</sequence>
<dbReference type="RefSeq" id="WP_210060682.1">
    <property type="nucleotide sequence ID" value="NZ_JAGGLJ010000007.1"/>
</dbReference>
<proteinExistence type="predicted"/>
<dbReference type="Gene3D" id="3.40.30.10">
    <property type="entry name" value="Glutaredoxin"/>
    <property type="match status" value="1"/>
</dbReference>